<dbReference type="RefSeq" id="WP_318043596.1">
    <property type="nucleotide sequence ID" value="NZ_JAWPEX010000011.1"/>
</dbReference>
<gene>
    <name evidence="1" type="ORF">R7U35_03385</name>
    <name evidence="2" type="ORF">R7V77_03400</name>
</gene>
<organism evidence="2 3">
    <name type="scientific">Mesomycoplasma ovipneumoniae</name>
    <dbReference type="NCBI Taxonomy" id="29562"/>
    <lineage>
        <taxon>Bacteria</taxon>
        <taxon>Bacillati</taxon>
        <taxon>Mycoplasmatota</taxon>
        <taxon>Mycoplasmoidales</taxon>
        <taxon>Metamycoplasmataceae</taxon>
        <taxon>Mesomycoplasma</taxon>
    </lineage>
</organism>
<proteinExistence type="predicted"/>
<sequence>MNNIRQKISNFNKVKVNHLSDGYWLVPSFFKIFSPKLTGYVIKKAKTLEELVNFNDFQKKEIIFNFNGDHNFYNFNILMKLRQIDFRLDIKAVLKKPDDAIFIFFPVQNCKIVLDKQSLKLIYDGIIPFFSKEYYSNLAFYQRETSAKLQNNDVFKGFFWRRNGFEEIYVKSDS</sequence>
<name>A0AAJ2P789_9BACT</name>
<dbReference type="NCBIfam" id="NF045754">
    <property type="entry name" value="MPN499"/>
    <property type="match status" value="1"/>
</dbReference>
<protein>
    <submittedName>
        <fullName evidence="2">Uncharacterized protein</fullName>
    </submittedName>
</protein>
<evidence type="ECO:0000313" key="3">
    <source>
        <dbReference type="Proteomes" id="UP001276398"/>
    </source>
</evidence>
<reference evidence="2" key="1">
    <citation type="submission" date="2023-10" db="EMBL/GenBank/DDBJ databases">
        <title>Genome sequences of Mycoplasma ovipneumoniae isolated from goats.</title>
        <authorList>
            <person name="Spergser J."/>
        </authorList>
    </citation>
    <scope>NUCLEOTIDE SEQUENCE</scope>
    <source>
        <strain evidence="1">168</strain>
        <strain evidence="2">279</strain>
    </source>
</reference>
<dbReference type="EMBL" id="JAWPEX010000011">
    <property type="protein sequence ID" value="MDW2898361.1"/>
    <property type="molecule type" value="Genomic_DNA"/>
</dbReference>
<dbReference type="EMBL" id="JAWPFC010000011">
    <property type="protein sequence ID" value="MDW2893727.1"/>
    <property type="molecule type" value="Genomic_DNA"/>
</dbReference>
<dbReference type="InterPro" id="IPR054961">
    <property type="entry name" value="MPN499"/>
</dbReference>
<comment type="caution">
    <text evidence="2">The sequence shown here is derived from an EMBL/GenBank/DDBJ whole genome shotgun (WGS) entry which is preliminary data.</text>
</comment>
<dbReference type="AlphaFoldDB" id="A0AAJ2P789"/>
<evidence type="ECO:0000313" key="2">
    <source>
        <dbReference type="EMBL" id="MDW2898361.1"/>
    </source>
</evidence>
<accession>A0AAJ2P789</accession>
<dbReference type="Proteomes" id="UP001276398">
    <property type="component" value="Unassembled WGS sequence"/>
</dbReference>
<dbReference type="Proteomes" id="UP001286563">
    <property type="component" value="Unassembled WGS sequence"/>
</dbReference>
<evidence type="ECO:0000313" key="1">
    <source>
        <dbReference type="EMBL" id="MDW2893727.1"/>
    </source>
</evidence>